<gene>
    <name evidence="1" type="ORF">QRT04_01270</name>
</gene>
<dbReference type="EMBL" id="JAUCGQ010000001">
    <property type="protein sequence ID" value="MDM7853547.1"/>
    <property type="molecule type" value="Genomic_DNA"/>
</dbReference>
<proteinExistence type="predicted"/>
<evidence type="ECO:0000313" key="2">
    <source>
        <dbReference type="Proteomes" id="UP001529338"/>
    </source>
</evidence>
<sequence length="177" mass="18088">MPADRGLAAWVRAIVGALEAADPVGAATLRGVAARRSARIGLDDEWVAVGFDDHGALRVRRVDGPGTGPWGRSSRGTVVDVLAARVEVRDAVLTGDVEVVGTVAEVAAMIAVIEIVLDAAMRAPALQALADELVAAVGAPTGPGRAPVPWYPDEIAPAELRLLRALGLLADPPAATG</sequence>
<evidence type="ECO:0000313" key="1">
    <source>
        <dbReference type="EMBL" id="MDM7853547.1"/>
    </source>
</evidence>
<dbReference type="Proteomes" id="UP001529338">
    <property type="component" value="Unassembled WGS sequence"/>
</dbReference>
<keyword evidence="2" id="KW-1185">Reference proteome</keyword>
<reference evidence="1 2" key="1">
    <citation type="submission" date="2023-06" db="EMBL/GenBank/DDBJ databases">
        <title>Cellulomonas sp. MW4 Whole genome sequence.</title>
        <authorList>
            <person name="Park S."/>
        </authorList>
    </citation>
    <scope>NUCLEOTIDE SEQUENCE [LARGE SCALE GENOMIC DNA]</scope>
    <source>
        <strain evidence="1 2">MW4</strain>
    </source>
</reference>
<dbReference type="RefSeq" id="WP_289453070.1">
    <property type="nucleotide sequence ID" value="NZ_JAUCGQ010000001.1"/>
</dbReference>
<accession>A0ABT7SD99</accession>
<evidence type="ECO:0008006" key="3">
    <source>
        <dbReference type="Google" id="ProtNLM"/>
    </source>
</evidence>
<organism evidence="1 2">
    <name type="scientific">Cellulomonas alba</name>
    <dbReference type="NCBI Taxonomy" id="3053467"/>
    <lineage>
        <taxon>Bacteria</taxon>
        <taxon>Bacillati</taxon>
        <taxon>Actinomycetota</taxon>
        <taxon>Actinomycetes</taxon>
        <taxon>Micrococcales</taxon>
        <taxon>Cellulomonadaceae</taxon>
        <taxon>Cellulomonas</taxon>
    </lineage>
</organism>
<name>A0ABT7SD99_9CELL</name>
<protein>
    <recommendedName>
        <fullName evidence="3">PH domain-containing protein</fullName>
    </recommendedName>
</protein>
<comment type="caution">
    <text evidence="1">The sequence shown here is derived from an EMBL/GenBank/DDBJ whole genome shotgun (WGS) entry which is preliminary data.</text>
</comment>